<dbReference type="Proteomes" id="UP000249577">
    <property type="component" value="Unassembled WGS sequence"/>
</dbReference>
<comment type="caution">
    <text evidence="1">The sequence shown here is derived from an EMBL/GenBank/DDBJ whole genome shotgun (WGS) entry which is preliminary data.</text>
</comment>
<evidence type="ECO:0000313" key="1">
    <source>
        <dbReference type="EMBL" id="PZQ14298.1"/>
    </source>
</evidence>
<gene>
    <name evidence="1" type="ORF">DI565_12830</name>
</gene>
<dbReference type="EMBL" id="QFPN01000006">
    <property type="protein sequence ID" value="PZQ14298.1"/>
    <property type="molecule type" value="Genomic_DNA"/>
</dbReference>
<evidence type="ECO:0000313" key="2">
    <source>
        <dbReference type="Proteomes" id="UP000249577"/>
    </source>
</evidence>
<accession>A0A2W5KFS4</accession>
<organism evidence="1 2">
    <name type="scientific">Ancylobacter novellus</name>
    <name type="common">Thiobacillus novellus</name>
    <dbReference type="NCBI Taxonomy" id="921"/>
    <lineage>
        <taxon>Bacteria</taxon>
        <taxon>Pseudomonadati</taxon>
        <taxon>Pseudomonadota</taxon>
        <taxon>Alphaproteobacteria</taxon>
        <taxon>Hyphomicrobiales</taxon>
        <taxon>Xanthobacteraceae</taxon>
        <taxon>Ancylobacter</taxon>
    </lineage>
</organism>
<proteinExistence type="predicted"/>
<sequence length="63" mass="6922">MAGTIVKGWLFAFRTVSRRAAAGLEEQFLPRPFFLPRPGAMMRVSVVVPAMPGSDDPPFLPFS</sequence>
<reference evidence="1 2" key="1">
    <citation type="submission" date="2017-08" db="EMBL/GenBank/DDBJ databases">
        <title>Infants hospitalized years apart are colonized by the same room-sourced microbial strains.</title>
        <authorList>
            <person name="Brooks B."/>
            <person name="Olm M.R."/>
            <person name="Firek B.A."/>
            <person name="Baker R."/>
            <person name="Thomas B.C."/>
            <person name="Morowitz M.J."/>
            <person name="Banfield J.F."/>
        </authorList>
    </citation>
    <scope>NUCLEOTIDE SEQUENCE [LARGE SCALE GENOMIC DNA]</scope>
    <source>
        <strain evidence="1">S2_005_003_R2_43</strain>
    </source>
</reference>
<dbReference type="AlphaFoldDB" id="A0A2W5KFS4"/>
<name>A0A2W5KFS4_ANCNO</name>
<protein>
    <submittedName>
        <fullName evidence="1">Uncharacterized protein</fullName>
    </submittedName>
</protein>